<dbReference type="EMBL" id="MLJW01000034">
    <property type="protein sequence ID" value="OIR08085.1"/>
    <property type="molecule type" value="Genomic_DNA"/>
</dbReference>
<dbReference type="GO" id="GO:0005886">
    <property type="term" value="C:plasma membrane"/>
    <property type="evidence" value="ECO:0007669"/>
    <property type="project" value="TreeGrafter"/>
</dbReference>
<comment type="caution">
    <text evidence="6">The sequence shown here is derived from an EMBL/GenBank/DDBJ whole genome shotgun (WGS) entry which is preliminary data.</text>
</comment>
<evidence type="ECO:0000256" key="3">
    <source>
        <dbReference type="ARBA" id="ARBA00022989"/>
    </source>
</evidence>
<feature type="transmembrane region" description="Helical" evidence="5">
    <location>
        <begin position="154"/>
        <end position="175"/>
    </location>
</feature>
<gene>
    <name evidence="6" type="primary">ybhL_1</name>
    <name evidence="6" type="ORF">GALL_99510</name>
</gene>
<feature type="transmembrane region" description="Helical" evidence="5">
    <location>
        <begin position="128"/>
        <end position="147"/>
    </location>
</feature>
<evidence type="ECO:0000313" key="6">
    <source>
        <dbReference type="EMBL" id="OIR08085.1"/>
    </source>
</evidence>
<dbReference type="PANTHER" id="PTHR23291:SF50">
    <property type="entry name" value="PROTEIN LIFEGUARD 4"/>
    <property type="match status" value="1"/>
</dbReference>
<evidence type="ECO:0000256" key="4">
    <source>
        <dbReference type="ARBA" id="ARBA00023136"/>
    </source>
</evidence>
<dbReference type="CDD" id="cd10432">
    <property type="entry name" value="BI-1-like_bacterial"/>
    <property type="match status" value="1"/>
</dbReference>
<feature type="transmembrane region" description="Helical" evidence="5">
    <location>
        <begin position="104"/>
        <end position="122"/>
    </location>
</feature>
<feature type="transmembrane region" description="Helical" evidence="5">
    <location>
        <begin position="181"/>
        <end position="199"/>
    </location>
</feature>
<evidence type="ECO:0000256" key="1">
    <source>
        <dbReference type="ARBA" id="ARBA00004141"/>
    </source>
</evidence>
<dbReference type="InterPro" id="IPR006214">
    <property type="entry name" value="Bax_inhibitor_1-related"/>
</dbReference>
<comment type="subcellular location">
    <subcellularLocation>
        <location evidence="1">Membrane</location>
        <topology evidence="1">Multi-pass membrane protein</topology>
    </subcellularLocation>
</comment>
<keyword evidence="2 5" id="KW-0812">Transmembrane</keyword>
<dbReference type="Pfam" id="PF01027">
    <property type="entry name" value="Bax1-I"/>
    <property type="match status" value="1"/>
</dbReference>
<proteinExistence type="predicted"/>
<keyword evidence="3 5" id="KW-1133">Transmembrane helix</keyword>
<protein>
    <submittedName>
        <fullName evidence="6">Inner membrane protein YbhL</fullName>
    </submittedName>
</protein>
<feature type="transmembrane region" description="Helical" evidence="5">
    <location>
        <begin position="220"/>
        <end position="243"/>
    </location>
</feature>
<sequence length="249" mass="26885">MAFESGRRTWAQSQADARQIDAGLRQYMLRVYNYMASGLALTGLTAALVAGVPSLQALFFQHTLNGGVGLSGLGWIALITPVVMVMALSFGINRMQASTAQALFWAYAALMGVSLAPIFLVYTGTSIARVFFITAASFGSLSLWGYTTRRNLDAFGSFLVMGLIGMLIASVVNIFLGSPGLSFVVSVVGVLVFAGLTAWDTQKIRQMYWDGAGYEASTKTAVMGALALYLDFINLFILLMRFMGDRRSN</sequence>
<name>A0A1J5SVN1_9ZZZZ</name>
<organism evidence="6">
    <name type="scientific">mine drainage metagenome</name>
    <dbReference type="NCBI Taxonomy" id="410659"/>
    <lineage>
        <taxon>unclassified sequences</taxon>
        <taxon>metagenomes</taxon>
        <taxon>ecological metagenomes</taxon>
    </lineage>
</organism>
<evidence type="ECO:0000256" key="5">
    <source>
        <dbReference type="SAM" id="Phobius"/>
    </source>
</evidence>
<dbReference type="PANTHER" id="PTHR23291">
    <property type="entry name" value="BAX INHIBITOR-RELATED"/>
    <property type="match status" value="1"/>
</dbReference>
<reference evidence="6" key="1">
    <citation type="submission" date="2016-10" db="EMBL/GenBank/DDBJ databases">
        <title>Sequence of Gallionella enrichment culture.</title>
        <authorList>
            <person name="Poehlein A."/>
            <person name="Muehling M."/>
            <person name="Daniel R."/>
        </authorList>
    </citation>
    <scope>NUCLEOTIDE SEQUENCE</scope>
</reference>
<dbReference type="AlphaFoldDB" id="A0A1J5SVN1"/>
<evidence type="ECO:0000256" key="2">
    <source>
        <dbReference type="ARBA" id="ARBA00022692"/>
    </source>
</evidence>
<accession>A0A1J5SVN1</accession>
<feature type="transmembrane region" description="Helical" evidence="5">
    <location>
        <begin position="31"/>
        <end position="52"/>
    </location>
</feature>
<keyword evidence="4 5" id="KW-0472">Membrane</keyword>
<feature type="transmembrane region" description="Helical" evidence="5">
    <location>
        <begin position="72"/>
        <end position="92"/>
    </location>
</feature>